<dbReference type="EMBL" id="AYRZ02000005">
    <property type="protein sequence ID" value="PHT82147.1"/>
    <property type="molecule type" value="Genomic_DNA"/>
</dbReference>
<dbReference type="AlphaFoldDB" id="A0A2G2ZJG1"/>
<comment type="caution">
    <text evidence="1">The sequence shown here is derived from an EMBL/GenBank/DDBJ whole genome shotgun (WGS) entry which is preliminary data.</text>
</comment>
<protein>
    <submittedName>
        <fullName evidence="1">Uncharacterized protein</fullName>
    </submittedName>
</protein>
<reference evidence="1 2" key="2">
    <citation type="journal article" date="2017" name="Genome Biol.">
        <title>New reference genome sequences of hot pepper reveal the massive evolution of plant disease-resistance genes by retroduplication.</title>
        <authorList>
            <person name="Kim S."/>
            <person name="Park J."/>
            <person name="Yeom S.I."/>
            <person name="Kim Y.M."/>
            <person name="Seo E."/>
            <person name="Kim K.T."/>
            <person name="Kim M.S."/>
            <person name="Lee J.M."/>
            <person name="Cheong K."/>
            <person name="Shin H.S."/>
            <person name="Kim S.B."/>
            <person name="Han K."/>
            <person name="Lee J."/>
            <person name="Park M."/>
            <person name="Lee H.A."/>
            <person name="Lee H.Y."/>
            <person name="Lee Y."/>
            <person name="Oh S."/>
            <person name="Lee J.H."/>
            <person name="Choi E."/>
            <person name="Choi E."/>
            <person name="Lee S.E."/>
            <person name="Jeon J."/>
            <person name="Kim H."/>
            <person name="Choi G."/>
            <person name="Song H."/>
            <person name="Lee J."/>
            <person name="Lee S.C."/>
            <person name="Kwon J.K."/>
            <person name="Lee H.Y."/>
            <person name="Koo N."/>
            <person name="Hong Y."/>
            <person name="Kim R.W."/>
            <person name="Kang W.H."/>
            <person name="Huh J.H."/>
            <person name="Kang B.C."/>
            <person name="Yang T.J."/>
            <person name="Lee Y.H."/>
            <person name="Bennetzen J.L."/>
            <person name="Choi D."/>
        </authorList>
    </citation>
    <scope>NUCLEOTIDE SEQUENCE [LARGE SCALE GENOMIC DNA]</scope>
    <source>
        <strain evidence="2">cv. CM334</strain>
    </source>
</reference>
<organism evidence="1 2">
    <name type="scientific">Capsicum annuum</name>
    <name type="common">Capsicum pepper</name>
    <dbReference type="NCBI Taxonomy" id="4072"/>
    <lineage>
        <taxon>Eukaryota</taxon>
        <taxon>Viridiplantae</taxon>
        <taxon>Streptophyta</taxon>
        <taxon>Embryophyta</taxon>
        <taxon>Tracheophyta</taxon>
        <taxon>Spermatophyta</taxon>
        <taxon>Magnoliopsida</taxon>
        <taxon>eudicotyledons</taxon>
        <taxon>Gunneridae</taxon>
        <taxon>Pentapetalae</taxon>
        <taxon>asterids</taxon>
        <taxon>lamiids</taxon>
        <taxon>Solanales</taxon>
        <taxon>Solanaceae</taxon>
        <taxon>Solanoideae</taxon>
        <taxon>Capsiceae</taxon>
        <taxon>Capsicum</taxon>
    </lineage>
</organism>
<name>A0A2G2ZJG1_CAPAN</name>
<dbReference type="Proteomes" id="UP000222542">
    <property type="component" value="Unassembled WGS sequence"/>
</dbReference>
<sequence length="104" mass="11635">MLMLLLYSHSGTVSETVDVPVEEDAELSVNATERSVLVKRIDDLYSIRFTVSAIGCKDNDNDIEGPTTEKDVQVTEASQVKASRKRKRSFEVQDVIGDISIKFR</sequence>
<keyword evidence="2" id="KW-1185">Reference proteome</keyword>
<reference evidence="1 2" key="1">
    <citation type="journal article" date="2014" name="Nat. Genet.">
        <title>Genome sequence of the hot pepper provides insights into the evolution of pungency in Capsicum species.</title>
        <authorList>
            <person name="Kim S."/>
            <person name="Park M."/>
            <person name="Yeom S.I."/>
            <person name="Kim Y.M."/>
            <person name="Lee J.M."/>
            <person name="Lee H.A."/>
            <person name="Seo E."/>
            <person name="Choi J."/>
            <person name="Cheong K."/>
            <person name="Kim K.T."/>
            <person name="Jung K."/>
            <person name="Lee G.W."/>
            <person name="Oh S.K."/>
            <person name="Bae C."/>
            <person name="Kim S.B."/>
            <person name="Lee H.Y."/>
            <person name="Kim S.Y."/>
            <person name="Kim M.S."/>
            <person name="Kang B.C."/>
            <person name="Jo Y.D."/>
            <person name="Yang H.B."/>
            <person name="Jeong H.J."/>
            <person name="Kang W.H."/>
            <person name="Kwon J.K."/>
            <person name="Shin C."/>
            <person name="Lim J.Y."/>
            <person name="Park J.H."/>
            <person name="Huh J.H."/>
            <person name="Kim J.S."/>
            <person name="Kim B.D."/>
            <person name="Cohen O."/>
            <person name="Paran I."/>
            <person name="Suh M.C."/>
            <person name="Lee S.B."/>
            <person name="Kim Y.K."/>
            <person name="Shin Y."/>
            <person name="Noh S.J."/>
            <person name="Park J."/>
            <person name="Seo Y.S."/>
            <person name="Kwon S.Y."/>
            <person name="Kim H.A."/>
            <person name="Park J.M."/>
            <person name="Kim H.J."/>
            <person name="Choi S.B."/>
            <person name="Bosland P.W."/>
            <person name="Reeves G."/>
            <person name="Jo S.H."/>
            <person name="Lee B.W."/>
            <person name="Cho H.T."/>
            <person name="Choi H.S."/>
            <person name="Lee M.S."/>
            <person name="Yu Y."/>
            <person name="Do Choi Y."/>
            <person name="Park B.S."/>
            <person name="van Deynze A."/>
            <person name="Ashrafi H."/>
            <person name="Hill T."/>
            <person name="Kim W.T."/>
            <person name="Pai H.S."/>
            <person name="Ahn H.K."/>
            <person name="Yeam I."/>
            <person name="Giovannoni J.J."/>
            <person name="Rose J.K."/>
            <person name="Sorensen I."/>
            <person name="Lee S.J."/>
            <person name="Kim R.W."/>
            <person name="Choi I.Y."/>
            <person name="Choi B.S."/>
            <person name="Lim J.S."/>
            <person name="Lee Y.H."/>
            <person name="Choi D."/>
        </authorList>
    </citation>
    <scope>NUCLEOTIDE SEQUENCE [LARGE SCALE GENOMIC DNA]</scope>
    <source>
        <strain evidence="2">cv. CM334</strain>
    </source>
</reference>
<accession>A0A2G2ZJG1</accession>
<evidence type="ECO:0000313" key="2">
    <source>
        <dbReference type="Proteomes" id="UP000222542"/>
    </source>
</evidence>
<evidence type="ECO:0000313" key="1">
    <source>
        <dbReference type="EMBL" id="PHT82147.1"/>
    </source>
</evidence>
<gene>
    <name evidence="1" type="ORF">T459_15162</name>
</gene>
<proteinExistence type="predicted"/>
<dbReference type="Gramene" id="PHT82147">
    <property type="protein sequence ID" value="PHT82147"/>
    <property type="gene ID" value="T459_15162"/>
</dbReference>